<evidence type="ECO:0000256" key="2">
    <source>
        <dbReference type="ARBA" id="ARBA00022723"/>
    </source>
</evidence>
<dbReference type="InterPro" id="IPR011051">
    <property type="entry name" value="RmlC_Cupin_sf"/>
</dbReference>
<keyword evidence="4" id="KW-0560">Oxidoreductase</keyword>
<evidence type="ECO:0000256" key="6">
    <source>
        <dbReference type="PIRSR" id="PIRSR610300-51"/>
    </source>
</evidence>
<dbReference type="Gene3D" id="2.60.120.10">
    <property type="entry name" value="Jelly Rolls"/>
    <property type="match status" value="1"/>
</dbReference>
<dbReference type="Proteomes" id="UP000548867">
    <property type="component" value="Unassembled WGS sequence"/>
</dbReference>
<dbReference type="AlphaFoldDB" id="A0A7W6CHR7"/>
<evidence type="ECO:0000313" key="7">
    <source>
        <dbReference type="EMBL" id="MBB3953990.1"/>
    </source>
</evidence>
<evidence type="ECO:0000256" key="3">
    <source>
        <dbReference type="ARBA" id="ARBA00022964"/>
    </source>
</evidence>
<dbReference type="RefSeq" id="WP_183623152.1">
    <property type="nucleotide sequence ID" value="NZ_JACIDX010000003.1"/>
</dbReference>
<dbReference type="InterPro" id="IPR014710">
    <property type="entry name" value="RmlC-like_jellyroll"/>
</dbReference>
<gene>
    <name evidence="7" type="ORF">GGR38_000917</name>
</gene>
<comment type="caution">
    <text evidence="7">The sequence shown here is derived from an EMBL/GenBank/DDBJ whole genome shotgun (WGS) entry which is preliminary data.</text>
</comment>
<accession>A0A7W6CHR7</accession>
<organism evidence="7 8">
    <name type="scientific">Novosphingobium sediminicola</name>
    <dbReference type="NCBI Taxonomy" id="563162"/>
    <lineage>
        <taxon>Bacteria</taxon>
        <taxon>Pseudomonadati</taxon>
        <taxon>Pseudomonadota</taxon>
        <taxon>Alphaproteobacteria</taxon>
        <taxon>Sphingomonadales</taxon>
        <taxon>Sphingomonadaceae</taxon>
        <taxon>Novosphingobium</taxon>
    </lineage>
</organism>
<dbReference type="CDD" id="cd10548">
    <property type="entry name" value="cupin_CDO"/>
    <property type="match status" value="1"/>
</dbReference>
<feature type="binding site" evidence="6">
    <location>
        <position position="151"/>
    </location>
    <ligand>
        <name>Fe cation</name>
        <dbReference type="ChEBI" id="CHEBI:24875"/>
        <note>catalytic</note>
    </ligand>
</feature>
<dbReference type="InterPro" id="IPR010300">
    <property type="entry name" value="CDO_1"/>
</dbReference>
<keyword evidence="5 6" id="KW-0408">Iron</keyword>
<dbReference type="GO" id="GO:0008198">
    <property type="term" value="F:ferrous iron binding"/>
    <property type="evidence" value="ECO:0007669"/>
    <property type="project" value="TreeGrafter"/>
</dbReference>
<dbReference type="SUPFAM" id="SSF51182">
    <property type="entry name" value="RmlC-like cupins"/>
    <property type="match status" value="1"/>
</dbReference>
<keyword evidence="2 6" id="KW-0479">Metal-binding</keyword>
<dbReference type="EMBL" id="JACIDX010000003">
    <property type="protein sequence ID" value="MBB3953990.1"/>
    <property type="molecule type" value="Genomic_DNA"/>
</dbReference>
<keyword evidence="3" id="KW-0223">Dioxygenase</keyword>
<dbReference type="PANTHER" id="PTHR12918">
    <property type="entry name" value="CYSTEINE DIOXYGENASE"/>
    <property type="match status" value="1"/>
</dbReference>
<keyword evidence="8" id="KW-1185">Reference proteome</keyword>
<name>A0A7W6CHR7_9SPHN</name>
<comment type="similarity">
    <text evidence="1">Belongs to the cysteine dioxygenase family.</text>
</comment>
<evidence type="ECO:0000256" key="1">
    <source>
        <dbReference type="ARBA" id="ARBA00006622"/>
    </source>
</evidence>
<protein>
    <submittedName>
        <fullName evidence="7">Putative metal-dependent enzyme (Double-stranded beta helix superfamily)</fullName>
    </submittedName>
</protein>
<sequence length="206" mass="22081">MSAAVLDHPVNTSANIGRLRDFVTALAALLDRTSDEAEILDKGGALLGDLVAHDDWLPDAFAAPSPERYQQYLLHCDSAERFSVVSFVWGPGQGTPIHDHTVWGLVGVLRGREESQGFRRQSDGTVAPEGPPLSLNPGEVEALNPAHGDIHQVRNALADTPSISIHVYGANIGAVRRSTFAPGGEAKLFISGYANALVPNLWDRSK</sequence>
<evidence type="ECO:0000256" key="5">
    <source>
        <dbReference type="ARBA" id="ARBA00023004"/>
    </source>
</evidence>
<evidence type="ECO:0000313" key="8">
    <source>
        <dbReference type="Proteomes" id="UP000548867"/>
    </source>
</evidence>
<proteinExistence type="inferred from homology"/>
<reference evidence="7 8" key="1">
    <citation type="submission" date="2020-08" db="EMBL/GenBank/DDBJ databases">
        <title>Genomic Encyclopedia of Type Strains, Phase IV (KMG-IV): sequencing the most valuable type-strain genomes for metagenomic binning, comparative biology and taxonomic classification.</title>
        <authorList>
            <person name="Goeker M."/>
        </authorList>
    </citation>
    <scope>NUCLEOTIDE SEQUENCE [LARGE SCALE GENOMIC DNA]</scope>
    <source>
        <strain evidence="7 8">DSM 27057</strain>
    </source>
</reference>
<feature type="binding site" evidence="6">
    <location>
        <position position="100"/>
    </location>
    <ligand>
        <name>Fe cation</name>
        <dbReference type="ChEBI" id="CHEBI:24875"/>
        <note>catalytic</note>
    </ligand>
</feature>
<feature type="binding site" evidence="6">
    <location>
        <position position="98"/>
    </location>
    <ligand>
        <name>Fe cation</name>
        <dbReference type="ChEBI" id="CHEBI:24875"/>
        <note>catalytic</note>
    </ligand>
</feature>
<dbReference type="Pfam" id="PF05995">
    <property type="entry name" value="CDO_I"/>
    <property type="match status" value="1"/>
</dbReference>
<dbReference type="GO" id="GO:0016702">
    <property type="term" value="F:oxidoreductase activity, acting on single donors with incorporation of molecular oxygen, incorporation of two atoms of oxygen"/>
    <property type="evidence" value="ECO:0007669"/>
    <property type="project" value="InterPro"/>
</dbReference>
<evidence type="ECO:0000256" key="4">
    <source>
        <dbReference type="ARBA" id="ARBA00023002"/>
    </source>
</evidence>
<dbReference type="PANTHER" id="PTHR12918:SF1">
    <property type="entry name" value="CYSTEINE DIOXYGENASE TYPE 1"/>
    <property type="match status" value="1"/>
</dbReference>
<dbReference type="Gene3D" id="1.20.5.440">
    <property type="entry name" value="ATP synthase delta/epsilon subunit, C-terminal domain"/>
    <property type="match status" value="1"/>
</dbReference>